<dbReference type="FunFam" id="3.40.50.620:FF:000133">
    <property type="entry name" value="Isoleucyl-tRNA synthetase, cytoplasmic"/>
    <property type="match status" value="1"/>
</dbReference>
<keyword evidence="7 10" id="KW-0030">Aminoacyl-tRNA synthetase</keyword>
<dbReference type="Gene3D" id="3.40.50.620">
    <property type="entry name" value="HUPs"/>
    <property type="match status" value="2"/>
</dbReference>
<dbReference type="GO" id="GO:0000049">
    <property type="term" value="F:tRNA binding"/>
    <property type="evidence" value="ECO:0007669"/>
    <property type="project" value="InterPro"/>
</dbReference>
<dbReference type="InParanoid" id="A0A1Z5JUA2"/>
<dbReference type="PRINTS" id="PR00984">
    <property type="entry name" value="TRNASYNTHILE"/>
</dbReference>
<keyword evidence="3 10" id="KW-0436">Ligase</keyword>
<dbReference type="EC" id="6.1.1.5" evidence="2"/>
<evidence type="ECO:0000256" key="4">
    <source>
        <dbReference type="ARBA" id="ARBA00022741"/>
    </source>
</evidence>
<evidence type="ECO:0000256" key="3">
    <source>
        <dbReference type="ARBA" id="ARBA00022598"/>
    </source>
</evidence>
<dbReference type="CDD" id="cd00818">
    <property type="entry name" value="IleRS_core"/>
    <property type="match status" value="1"/>
</dbReference>
<feature type="domain" description="Methionyl/Valyl/Leucyl/Isoleucyl-tRNA synthetase anticodon-binding" evidence="12">
    <location>
        <begin position="696"/>
        <end position="866"/>
    </location>
</feature>
<evidence type="ECO:0000256" key="8">
    <source>
        <dbReference type="ARBA" id="ARBA00032665"/>
    </source>
</evidence>
<dbReference type="InterPro" id="IPR023586">
    <property type="entry name" value="Ile-tRNA-ligase_type2"/>
</dbReference>
<keyword evidence="4 10" id="KW-0547">Nucleotide-binding</keyword>
<evidence type="ECO:0000256" key="6">
    <source>
        <dbReference type="ARBA" id="ARBA00022917"/>
    </source>
</evidence>
<dbReference type="AlphaFoldDB" id="A0A1Z5JUA2"/>
<comment type="caution">
    <text evidence="13">The sequence shown here is derived from an EMBL/GenBank/DDBJ whole genome shotgun (WGS) entry which is preliminary data.</text>
</comment>
<sequence length="1161" mass="131760">MESKICDEWKQNDTFQTQNKLSLERNDERFTFYDGPPFATGLPHYGHILAGTIKDTVTRYAAMTGHYVSRRAGWDCHGLPVEYEIDQMLNITHRDQVLEMGIDKYNDTCRSIVTRYTEEWETTILRLGRWIDFQNDYKTMDLDFMESVWWVFRQLFDKQLVYQGYKVMPYSTACTTPLSNFEAGLNYKDVKDPAVVVSFPVKEGNAKFVNASLLAWTTTPWTLPSNLALCVNPQMEYVLLTDKKTQHKYILAKSRLPQIYEAMNNKKKWKPEMADDFYEIHESFPGTELVGLRYEPLFQFFESPNYFQVISDSYVTDDAGTGVVHQAPAFGEDDYRVCLAHGVIQKGSDIPCPVDANGNFTDPVEPVKGVHVKAADPTLIQLIKDKGRLVQKAVLDHSYPFCWRSDTPLIYKAVPSWFVKVEEIRDQVVACNQETYWVPNEVKEGRFHNWLSDARDWAVSRNRFWGTPIPIWANEDLSEVVCIGSLDELEEKTGVRVTDLHRETVDSLTIPSQKNPGTVLRRVEEVFDCWFESGSMPYAQSHYPFEDKEGWEKGFPADFIAEGLDQTRGWFYTLMVLSTALFGKPAFKNNIVNGMVLAADGQKMSKRKKNYPDPNLVISKYGADALRMYLVNSPVVRAESLKFKEEGVLGVVKEVFLPLYNVFRFFLQNVERWETESGINFVPDAVKVRSTENATDIWIVAETQGLIQYVHAEMKAYRLYTVMPALVKFGTQLTNWYLRLNRDRLKGQEGDEQAESDTEVGLQVLYDVLLDVSTMMAPFTPFLTEYFYQHLRKYQPSYAEAANGGGTSNPVKPGKSDSIHFLRLPDYDETRLNPNAVEAMETLQNIVEQGRNAREKRNLSLKFPIKSVKVILRNPPEHVVTAITGPLKKYILSELNAWDLTVVPKEEHHDWVTLSLSPNFKELGSRLKQKMKAVKAAITALTHDEAVKVIEDGSIEVEGEVLNAETELESKIDFSRAGEEWEATSKMDGSLVVVIDCTQDEATLSSGMSRELMNGIQQLRKAAGLELKDVVEVFFTEHDDVDVVEKVVARNVSLFSAKFKGSVPLPSRFAPKWAVSLKCDTVEVGGSRVDVTICRPAVAVKDDLGEGPVNVLSTLEPSTLGNGEAFECTIDGERLSLKEGVDFWKSSAAKVRSMKLVDWLS</sequence>
<dbReference type="FunFam" id="3.40.50.620:FF:000023">
    <property type="entry name" value="Isoleucyl-tRNA synthetase,cytoplasmic"/>
    <property type="match status" value="1"/>
</dbReference>
<dbReference type="NCBIfam" id="TIGR00392">
    <property type="entry name" value="ileS"/>
    <property type="match status" value="1"/>
</dbReference>
<evidence type="ECO:0000259" key="12">
    <source>
        <dbReference type="Pfam" id="PF08264"/>
    </source>
</evidence>
<dbReference type="FunFam" id="1.10.730.10:FF:000004">
    <property type="entry name" value="Isoleucyl-tRNA synthetase, cytoplasmic"/>
    <property type="match status" value="1"/>
</dbReference>
<dbReference type="InterPro" id="IPR033709">
    <property type="entry name" value="Anticodon_Ile_ABEc"/>
</dbReference>
<reference evidence="13 14" key="1">
    <citation type="journal article" date="2015" name="Plant Cell">
        <title>Oil accumulation by the oleaginous diatom Fistulifera solaris as revealed by the genome and transcriptome.</title>
        <authorList>
            <person name="Tanaka T."/>
            <person name="Maeda Y."/>
            <person name="Veluchamy A."/>
            <person name="Tanaka M."/>
            <person name="Abida H."/>
            <person name="Marechal E."/>
            <person name="Bowler C."/>
            <person name="Muto M."/>
            <person name="Sunaga Y."/>
            <person name="Tanaka M."/>
            <person name="Yoshino T."/>
            <person name="Taniguchi T."/>
            <person name="Fukuda Y."/>
            <person name="Nemoto M."/>
            <person name="Matsumoto M."/>
            <person name="Wong P.S."/>
            <person name="Aburatani S."/>
            <person name="Fujibuchi W."/>
        </authorList>
    </citation>
    <scope>NUCLEOTIDE SEQUENCE [LARGE SCALE GENOMIC DNA]</scope>
    <source>
        <strain evidence="13 14">JPCC DA0580</strain>
    </source>
</reference>
<evidence type="ECO:0000256" key="7">
    <source>
        <dbReference type="ARBA" id="ARBA00023146"/>
    </source>
</evidence>
<gene>
    <name evidence="13" type="ORF">FisN_18Lh281</name>
</gene>
<evidence type="ECO:0000313" key="14">
    <source>
        <dbReference type="Proteomes" id="UP000198406"/>
    </source>
</evidence>
<dbReference type="SUPFAM" id="SSF47323">
    <property type="entry name" value="Anticodon-binding domain of a subclass of class I aminoacyl-tRNA synthetases"/>
    <property type="match status" value="1"/>
</dbReference>
<accession>A0A1Z5JUA2</accession>
<dbReference type="PROSITE" id="PS00178">
    <property type="entry name" value="AA_TRNA_LIGASE_I"/>
    <property type="match status" value="1"/>
</dbReference>
<proteinExistence type="inferred from homology"/>
<dbReference type="InterPro" id="IPR013155">
    <property type="entry name" value="M/V/L/I-tRNA-synth_anticd-bd"/>
</dbReference>
<evidence type="ECO:0000256" key="1">
    <source>
        <dbReference type="ARBA" id="ARBA00005594"/>
    </source>
</evidence>
<dbReference type="SUPFAM" id="SSF50677">
    <property type="entry name" value="ValRS/IleRS/LeuRS editing domain"/>
    <property type="match status" value="1"/>
</dbReference>
<keyword evidence="5 10" id="KW-0067">ATP-binding</keyword>
<dbReference type="CDD" id="cd07961">
    <property type="entry name" value="Anticodon_Ia_Ile_ABEc"/>
    <property type="match status" value="1"/>
</dbReference>
<dbReference type="FunFam" id="3.90.740.10:FF:000038">
    <property type="entry name" value="Isoleucyl-tRNA synthetase"/>
    <property type="match status" value="1"/>
</dbReference>
<comment type="catalytic activity">
    <reaction evidence="9">
        <text>tRNA(Ile) + L-isoleucine + ATP = L-isoleucyl-tRNA(Ile) + AMP + diphosphate</text>
        <dbReference type="Rhea" id="RHEA:11060"/>
        <dbReference type="Rhea" id="RHEA-COMP:9666"/>
        <dbReference type="Rhea" id="RHEA-COMP:9695"/>
        <dbReference type="ChEBI" id="CHEBI:30616"/>
        <dbReference type="ChEBI" id="CHEBI:33019"/>
        <dbReference type="ChEBI" id="CHEBI:58045"/>
        <dbReference type="ChEBI" id="CHEBI:78442"/>
        <dbReference type="ChEBI" id="CHEBI:78528"/>
        <dbReference type="ChEBI" id="CHEBI:456215"/>
        <dbReference type="EC" id="6.1.1.5"/>
    </reaction>
</comment>
<dbReference type="GO" id="GO:0004822">
    <property type="term" value="F:isoleucine-tRNA ligase activity"/>
    <property type="evidence" value="ECO:0007669"/>
    <property type="project" value="UniProtKB-EC"/>
</dbReference>
<protein>
    <recommendedName>
        <fullName evidence="2">isoleucine--tRNA ligase</fullName>
        <ecNumber evidence="2">6.1.1.5</ecNumber>
    </recommendedName>
    <alternativeName>
        <fullName evidence="8">Isoleucyl-tRNA synthetase</fullName>
    </alternativeName>
</protein>
<feature type="domain" description="Aminoacyl-tRNA synthetase class Ia" evidence="11">
    <location>
        <begin position="5"/>
        <end position="641"/>
    </location>
</feature>
<dbReference type="Proteomes" id="UP000198406">
    <property type="component" value="Unassembled WGS sequence"/>
</dbReference>
<dbReference type="OrthoDB" id="1706657at2759"/>
<dbReference type="InterPro" id="IPR002300">
    <property type="entry name" value="aa-tRNA-synth_Ia"/>
</dbReference>
<dbReference type="Gene3D" id="1.10.730.10">
    <property type="entry name" value="Isoleucyl-tRNA Synthetase, Domain 1"/>
    <property type="match status" value="1"/>
</dbReference>
<organism evidence="13 14">
    <name type="scientific">Fistulifera solaris</name>
    <name type="common">Oleaginous diatom</name>
    <dbReference type="NCBI Taxonomy" id="1519565"/>
    <lineage>
        <taxon>Eukaryota</taxon>
        <taxon>Sar</taxon>
        <taxon>Stramenopiles</taxon>
        <taxon>Ochrophyta</taxon>
        <taxon>Bacillariophyta</taxon>
        <taxon>Bacillariophyceae</taxon>
        <taxon>Bacillariophycidae</taxon>
        <taxon>Naviculales</taxon>
        <taxon>Naviculaceae</taxon>
        <taxon>Fistulifera</taxon>
    </lineage>
</organism>
<dbReference type="InterPro" id="IPR002301">
    <property type="entry name" value="Ile-tRNA-ligase"/>
</dbReference>
<dbReference type="InterPro" id="IPR001412">
    <property type="entry name" value="aa-tRNA-synth_I_CS"/>
</dbReference>
<evidence type="ECO:0000256" key="9">
    <source>
        <dbReference type="ARBA" id="ARBA00048359"/>
    </source>
</evidence>
<dbReference type="Gene3D" id="3.90.740.10">
    <property type="entry name" value="Valyl/Leucyl/Isoleucyl-tRNA synthetase, editing domain"/>
    <property type="match status" value="1"/>
</dbReference>
<evidence type="ECO:0000256" key="5">
    <source>
        <dbReference type="ARBA" id="ARBA00022840"/>
    </source>
</evidence>
<dbReference type="PANTHER" id="PTHR42780:SF1">
    <property type="entry name" value="ISOLEUCINE--TRNA LIGASE, CYTOPLASMIC"/>
    <property type="match status" value="1"/>
</dbReference>
<dbReference type="InterPro" id="IPR009080">
    <property type="entry name" value="tRNAsynth_Ia_anticodon-bd"/>
</dbReference>
<dbReference type="GO" id="GO:0005524">
    <property type="term" value="F:ATP binding"/>
    <property type="evidence" value="ECO:0007669"/>
    <property type="project" value="UniProtKB-KW"/>
</dbReference>
<comment type="similarity">
    <text evidence="1 10">Belongs to the class-I aminoacyl-tRNA synthetase family.</text>
</comment>
<evidence type="ECO:0000256" key="10">
    <source>
        <dbReference type="RuleBase" id="RU363035"/>
    </source>
</evidence>
<dbReference type="GO" id="GO:0002161">
    <property type="term" value="F:aminoacyl-tRNA deacylase activity"/>
    <property type="evidence" value="ECO:0007669"/>
    <property type="project" value="InterPro"/>
</dbReference>
<name>A0A1Z5JUA2_FISSO</name>
<dbReference type="Pfam" id="PF19302">
    <property type="entry name" value="DUF5915"/>
    <property type="match status" value="1"/>
</dbReference>
<dbReference type="Pfam" id="PF00133">
    <property type="entry name" value="tRNA-synt_1"/>
    <property type="match status" value="1"/>
</dbReference>
<dbReference type="GO" id="GO:0006428">
    <property type="term" value="P:isoleucyl-tRNA aminoacylation"/>
    <property type="evidence" value="ECO:0007669"/>
    <property type="project" value="InterPro"/>
</dbReference>
<dbReference type="InterPro" id="IPR009008">
    <property type="entry name" value="Val/Leu/Ile-tRNA-synth_edit"/>
</dbReference>
<evidence type="ECO:0000259" key="11">
    <source>
        <dbReference type="Pfam" id="PF00133"/>
    </source>
</evidence>
<evidence type="ECO:0000313" key="13">
    <source>
        <dbReference type="EMBL" id="GAX17624.1"/>
    </source>
</evidence>
<dbReference type="PANTHER" id="PTHR42780">
    <property type="entry name" value="SOLEUCYL-TRNA SYNTHETASE"/>
    <property type="match status" value="1"/>
</dbReference>
<dbReference type="InterPro" id="IPR014729">
    <property type="entry name" value="Rossmann-like_a/b/a_fold"/>
</dbReference>
<keyword evidence="6 10" id="KW-0648">Protein biosynthesis</keyword>
<evidence type="ECO:0000256" key="2">
    <source>
        <dbReference type="ARBA" id="ARBA00013165"/>
    </source>
</evidence>
<dbReference type="SUPFAM" id="SSF52374">
    <property type="entry name" value="Nucleotidylyl transferase"/>
    <property type="match status" value="1"/>
</dbReference>
<dbReference type="Pfam" id="PF08264">
    <property type="entry name" value="Anticodon_1"/>
    <property type="match status" value="1"/>
</dbReference>
<keyword evidence="14" id="KW-1185">Reference proteome</keyword>
<dbReference type="FunCoup" id="A0A1Z5JUA2">
    <property type="interactions" value="878"/>
</dbReference>
<dbReference type="EMBL" id="BDSP01000118">
    <property type="protein sequence ID" value="GAX17624.1"/>
    <property type="molecule type" value="Genomic_DNA"/>
</dbReference>